<dbReference type="PANTHER" id="PTHR12645">
    <property type="entry name" value="ALR/ERV"/>
    <property type="match status" value="1"/>
</dbReference>
<comment type="cofactor">
    <cofactor evidence="1">
        <name>FAD</name>
        <dbReference type="ChEBI" id="CHEBI:57692"/>
    </cofactor>
</comment>
<dbReference type="Pfam" id="PF04777">
    <property type="entry name" value="Evr1_Alr"/>
    <property type="match status" value="1"/>
</dbReference>
<organism evidence="8">
    <name type="scientific">viral metagenome</name>
    <dbReference type="NCBI Taxonomy" id="1070528"/>
    <lineage>
        <taxon>unclassified sequences</taxon>
        <taxon>metagenomes</taxon>
        <taxon>organismal metagenomes</taxon>
    </lineage>
</organism>
<evidence type="ECO:0000313" key="8">
    <source>
        <dbReference type="EMBL" id="QHS79999.1"/>
    </source>
</evidence>
<accession>A0A6C0AJP2</accession>
<proteinExistence type="predicted"/>
<dbReference type="AlphaFoldDB" id="A0A6C0AJP2"/>
<dbReference type="SUPFAM" id="SSF69000">
    <property type="entry name" value="FAD-dependent thiol oxidase"/>
    <property type="match status" value="1"/>
</dbReference>
<dbReference type="InterPro" id="IPR036774">
    <property type="entry name" value="ERV/ALR_sulphydryl_oxid_sf"/>
</dbReference>
<sequence>MTAVWGPLGWMALHSAASLYPDTPTESERQLMTKWLDLFRDTITCPSCQGHFAELLSDYRAQFPNMMYSRNNFMLFTLRAHNSVNKRINKPIYPTVALCFDTLRNNVKITTTRSYRIAYINRMTMHWRVFQDMTGMAAMKKIHEMKKIEEGYMAARSDAFETIIPDDVVVINIGKQEQGVLPGIPRPVLAAGAGSRMMMTANGLRLRR</sequence>
<dbReference type="GO" id="GO:0050660">
    <property type="term" value="F:flavin adenine dinucleotide binding"/>
    <property type="evidence" value="ECO:0007669"/>
    <property type="project" value="TreeGrafter"/>
</dbReference>
<evidence type="ECO:0000256" key="5">
    <source>
        <dbReference type="ARBA" id="ARBA00023002"/>
    </source>
</evidence>
<dbReference type="PANTHER" id="PTHR12645:SF0">
    <property type="entry name" value="FAD-LINKED SULFHYDRYL OXIDASE ALR"/>
    <property type="match status" value="1"/>
</dbReference>
<evidence type="ECO:0000256" key="3">
    <source>
        <dbReference type="ARBA" id="ARBA00022630"/>
    </source>
</evidence>
<dbReference type="InterPro" id="IPR039799">
    <property type="entry name" value="ALR/ERV"/>
</dbReference>
<evidence type="ECO:0000256" key="6">
    <source>
        <dbReference type="ARBA" id="ARBA00023157"/>
    </source>
</evidence>
<keyword evidence="5" id="KW-0560">Oxidoreductase</keyword>
<dbReference type="GO" id="GO:0005739">
    <property type="term" value="C:mitochondrion"/>
    <property type="evidence" value="ECO:0007669"/>
    <property type="project" value="TreeGrafter"/>
</dbReference>
<evidence type="ECO:0000256" key="2">
    <source>
        <dbReference type="ARBA" id="ARBA00012512"/>
    </source>
</evidence>
<protein>
    <recommendedName>
        <fullName evidence="2">thiol oxidase</fullName>
        <ecNumber evidence="2">1.8.3.2</ecNumber>
    </recommendedName>
</protein>
<reference evidence="8" key="1">
    <citation type="journal article" date="2020" name="Nature">
        <title>Giant virus diversity and host interactions through global metagenomics.</title>
        <authorList>
            <person name="Schulz F."/>
            <person name="Roux S."/>
            <person name="Paez-Espino D."/>
            <person name="Jungbluth S."/>
            <person name="Walsh D.A."/>
            <person name="Denef V.J."/>
            <person name="McMahon K.D."/>
            <person name="Konstantinidis K.T."/>
            <person name="Eloe-Fadrosh E.A."/>
            <person name="Kyrpides N.C."/>
            <person name="Woyke T."/>
        </authorList>
    </citation>
    <scope>NUCLEOTIDE SEQUENCE</scope>
    <source>
        <strain evidence="8">GVMAG-S-1035375-24</strain>
    </source>
</reference>
<dbReference type="EC" id="1.8.3.2" evidence="2"/>
<dbReference type="GO" id="GO:0016971">
    <property type="term" value="F:flavin-dependent sulfhydryl oxidase activity"/>
    <property type="evidence" value="ECO:0007669"/>
    <property type="project" value="InterPro"/>
</dbReference>
<evidence type="ECO:0000256" key="4">
    <source>
        <dbReference type="ARBA" id="ARBA00022827"/>
    </source>
</evidence>
<keyword evidence="3" id="KW-0285">Flavoprotein</keyword>
<keyword evidence="6" id="KW-1015">Disulfide bond</keyword>
<dbReference type="Gene3D" id="1.20.120.310">
    <property type="entry name" value="ERV/ALR sulfhydryl oxidase domain"/>
    <property type="match status" value="1"/>
</dbReference>
<dbReference type="EMBL" id="MN740665">
    <property type="protein sequence ID" value="QHS79999.1"/>
    <property type="molecule type" value="Genomic_DNA"/>
</dbReference>
<evidence type="ECO:0000259" key="7">
    <source>
        <dbReference type="PROSITE" id="PS51324"/>
    </source>
</evidence>
<dbReference type="PROSITE" id="PS51324">
    <property type="entry name" value="ERV_ALR"/>
    <property type="match status" value="1"/>
</dbReference>
<keyword evidence="4" id="KW-0274">FAD</keyword>
<name>A0A6C0AJP2_9ZZZZ</name>
<feature type="domain" description="ERV/ALR sulfhydryl oxidase" evidence="7">
    <location>
        <begin position="1"/>
        <end position="103"/>
    </location>
</feature>
<dbReference type="InterPro" id="IPR017905">
    <property type="entry name" value="ERV/ALR_sulphydryl_oxidase"/>
</dbReference>
<evidence type="ECO:0000256" key="1">
    <source>
        <dbReference type="ARBA" id="ARBA00001974"/>
    </source>
</evidence>